<sequence>MASLLRRLARPAVLIPLGVPVGLYTFAKLNPDAASAYYKRGFAWACARSTESNNKKLQELKQDMFTGLKEQDGGSSSLQVLEIGAGSGANFKYFPPGTSVIAVDPNPHFDQYLKENSDEYPEVKVTKFVVAGAEDMADVAEGSVDAVVCTLVLCSVHDVDAVLGEVKRVLKPGGKFYFLEHVRHPTQAWVQSLQDILTPVFRVLSDGCQPNRETWKHVDSAGFSDVQYKIEGNLRPKVIMQILYGTATK</sequence>
<evidence type="ECO:0000313" key="2">
    <source>
        <dbReference type="Proteomes" id="UP000001554"/>
    </source>
</evidence>
<dbReference type="Gene3D" id="3.40.50.150">
    <property type="entry name" value="Vaccinia Virus protein VP39"/>
    <property type="match status" value="1"/>
</dbReference>
<dbReference type="Pfam" id="PF08241">
    <property type="entry name" value="Methyltransf_11"/>
    <property type="match status" value="1"/>
</dbReference>
<dbReference type="OMA" id="PPPIKWL"/>
<feature type="domain" description="Methyltransferase type 11" evidence="1">
    <location>
        <begin position="81"/>
        <end position="178"/>
    </location>
</feature>
<dbReference type="GO" id="GO:0008168">
    <property type="term" value="F:methyltransferase activity"/>
    <property type="evidence" value="ECO:0000318"/>
    <property type="project" value="GO_Central"/>
</dbReference>
<dbReference type="KEGG" id="bfo:118419152"/>
<dbReference type="GeneID" id="118419152"/>
<dbReference type="RefSeq" id="XP_035681358.1">
    <property type="nucleotide sequence ID" value="XM_035825465.1"/>
</dbReference>
<dbReference type="InterPro" id="IPR013216">
    <property type="entry name" value="Methyltransf_11"/>
</dbReference>
<dbReference type="CDD" id="cd02440">
    <property type="entry name" value="AdoMet_MTases"/>
    <property type="match status" value="1"/>
</dbReference>
<gene>
    <name evidence="3" type="primary">LOC118419152</name>
</gene>
<dbReference type="InterPro" id="IPR052356">
    <property type="entry name" value="Thiol_S-MT"/>
</dbReference>
<organism evidence="2 3">
    <name type="scientific">Branchiostoma floridae</name>
    <name type="common">Florida lancelet</name>
    <name type="synonym">Amphioxus</name>
    <dbReference type="NCBI Taxonomy" id="7739"/>
    <lineage>
        <taxon>Eukaryota</taxon>
        <taxon>Metazoa</taxon>
        <taxon>Chordata</taxon>
        <taxon>Cephalochordata</taxon>
        <taxon>Leptocardii</taxon>
        <taxon>Amphioxiformes</taxon>
        <taxon>Branchiostomatidae</taxon>
        <taxon>Branchiostoma</taxon>
    </lineage>
</organism>
<evidence type="ECO:0000313" key="3">
    <source>
        <dbReference type="RefSeq" id="XP_035681358.1"/>
    </source>
</evidence>
<evidence type="ECO:0000259" key="1">
    <source>
        <dbReference type="Pfam" id="PF08241"/>
    </source>
</evidence>
<dbReference type="PANTHER" id="PTHR45036">
    <property type="entry name" value="METHYLTRANSFERASE LIKE 7B"/>
    <property type="match status" value="1"/>
</dbReference>
<reference evidence="3" key="2">
    <citation type="submission" date="2025-08" db="UniProtKB">
        <authorList>
            <consortium name="RefSeq"/>
        </authorList>
    </citation>
    <scope>IDENTIFICATION</scope>
    <source>
        <strain evidence="3">S238N-H82</strain>
        <tissue evidence="3">Testes</tissue>
    </source>
</reference>
<dbReference type="AlphaFoldDB" id="A0A9J7LEG0"/>
<keyword evidence="2" id="KW-1185">Reference proteome</keyword>
<proteinExistence type="predicted"/>
<dbReference type="GO" id="GO:0008757">
    <property type="term" value="F:S-adenosylmethionine-dependent methyltransferase activity"/>
    <property type="evidence" value="ECO:0007669"/>
    <property type="project" value="InterPro"/>
</dbReference>
<dbReference type="InterPro" id="IPR029063">
    <property type="entry name" value="SAM-dependent_MTases_sf"/>
</dbReference>
<dbReference type="OrthoDB" id="416496at2759"/>
<name>A0A9J7LEG0_BRAFL</name>
<accession>A0A9J7LEG0</accession>
<dbReference type="Proteomes" id="UP000001554">
    <property type="component" value="Chromosome 7"/>
</dbReference>
<protein>
    <submittedName>
        <fullName evidence="3">Methyltransferase-like protein 7A</fullName>
    </submittedName>
</protein>
<reference evidence="2" key="1">
    <citation type="journal article" date="2020" name="Nat. Ecol. Evol.">
        <title>Deeply conserved synteny resolves early events in vertebrate evolution.</title>
        <authorList>
            <person name="Simakov O."/>
            <person name="Marletaz F."/>
            <person name="Yue J.X."/>
            <person name="O'Connell B."/>
            <person name="Jenkins J."/>
            <person name="Brandt A."/>
            <person name="Calef R."/>
            <person name="Tung C.H."/>
            <person name="Huang T.K."/>
            <person name="Schmutz J."/>
            <person name="Satoh N."/>
            <person name="Yu J.K."/>
            <person name="Putnam N.H."/>
            <person name="Green R.E."/>
            <person name="Rokhsar D.S."/>
        </authorList>
    </citation>
    <scope>NUCLEOTIDE SEQUENCE [LARGE SCALE GENOMIC DNA]</scope>
    <source>
        <strain evidence="2">S238N-H82</strain>
    </source>
</reference>
<dbReference type="PANTHER" id="PTHR45036:SF8">
    <property type="entry name" value="METHYLTRANSFERASE-LIKE PROTEIN 7A"/>
    <property type="match status" value="1"/>
</dbReference>
<dbReference type="SUPFAM" id="SSF53335">
    <property type="entry name" value="S-adenosyl-L-methionine-dependent methyltransferases"/>
    <property type="match status" value="1"/>
</dbReference>